<dbReference type="Pfam" id="PF08704">
    <property type="entry name" value="GCD14"/>
    <property type="match status" value="1"/>
</dbReference>
<protein>
    <recommendedName>
        <fullName evidence="3 9">tRNA (adenine(58)-N(1))-methyltransferase catalytic subunit TRM61</fullName>
        <ecNumber evidence="2 9">2.1.1.220</ecNumber>
    </recommendedName>
</protein>
<keyword evidence="4 9" id="KW-0489">Methyltransferase</keyword>
<dbReference type="Gene3D" id="3.40.50.150">
    <property type="entry name" value="Vaccinia Virus protein VP39"/>
    <property type="match status" value="1"/>
</dbReference>
<feature type="binding site" evidence="10">
    <location>
        <position position="135"/>
    </location>
    <ligand>
        <name>S-adenosyl-L-methionine</name>
        <dbReference type="ChEBI" id="CHEBI:59789"/>
    </ligand>
</feature>
<comment type="catalytic activity">
    <reaction evidence="9">
        <text>adenosine(58) in tRNA + S-adenosyl-L-methionine = N(1)-methyladenosine(58) in tRNA + S-adenosyl-L-homocysteine + H(+)</text>
        <dbReference type="Rhea" id="RHEA:43152"/>
        <dbReference type="Rhea" id="RHEA-COMP:10365"/>
        <dbReference type="Rhea" id="RHEA-COMP:10366"/>
        <dbReference type="ChEBI" id="CHEBI:15378"/>
        <dbReference type="ChEBI" id="CHEBI:57856"/>
        <dbReference type="ChEBI" id="CHEBI:59789"/>
        <dbReference type="ChEBI" id="CHEBI:74411"/>
        <dbReference type="ChEBI" id="CHEBI:74491"/>
        <dbReference type="EC" id="2.1.1.220"/>
    </reaction>
</comment>
<dbReference type="OrthoDB" id="1925287at2759"/>
<dbReference type="PANTHER" id="PTHR12133">
    <property type="entry name" value="TRNA (ADENINE(58)-N(1))-METHYLTRANSFERASE"/>
    <property type="match status" value="1"/>
</dbReference>
<feature type="binding site" evidence="10">
    <location>
        <position position="163"/>
    </location>
    <ligand>
        <name>S-adenosyl-L-methionine</name>
        <dbReference type="ChEBI" id="CHEBI:59789"/>
    </ligand>
</feature>
<dbReference type="InterPro" id="IPR014816">
    <property type="entry name" value="tRNA_MeTrfase_Gcd14"/>
</dbReference>
<dbReference type="Proteomes" id="UP000007241">
    <property type="component" value="Unassembled WGS sequence"/>
</dbReference>
<dbReference type="SUPFAM" id="SSF53335">
    <property type="entry name" value="S-adenosyl-L-methionine-dependent methyltransferases"/>
    <property type="match status" value="1"/>
</dbReference>
<evidence type="ECO:0000313" key="12">
    <source>
        <dbReference type="EMBL" id="EGF79502.1"/>
    </source>
</evidence>
<evidence type="ECO:0000256" key="9">
    <source>
        <dbReference type="PIRNR" id="PIRNR017269"/>
    </source>
</evidence>
<dbReference type="PANTHER" id="PTHR12133:SF2">
    <property type="entry name" value="TRNA (ADENINE(58)-N(1))-METHYLTRANSFERASE CATALYTIC SUBUNIT TRMT61A"/>
    <property type="match status" value="1"/>
</dbReference>
<organism evidence="12 13">
    <name type="scientific">Batrachochytrium dendrobatidis (strain JAM81 / FGSC 10211)</name>
    <name type="common">Frog chytrid fungus</name>
    <dbReference type="NCBI Taxonomy" id="684364"/>
    <lineage>
        <taxon>Eukaryota</taxon>
        <taxon>Fungi</taxon>
        <taxon>Fungi incertae sedis</taxon>
        <taxon>Chytridiomycota</taxon>
        <taxon>Chytridiomycota incertae sedis</taxon>
        <taxon>Chytridiomycetes</taxon>
        <taxon>Rhizophydiales</taxon>
        <taxon>Rhizophydiales incertae sedis</taxon>
        <taxon>Batrachochytrium</taxon>
    </lineage>
</organism>
<dbReference type="InterPro" id="IPR049470">
    <property type="entry name" value="TRM61_C"/>
</dbReference>
<keyword evidence="8 9" id="KW-0539">Nucleus</keyword>
<evidence type="ECO:0000256" key="7">
    <source>
        <dbReference type="ARBA" id="ARBA00022694"/>
    </source>
</evidence>
<dbReference type="STRING" id="684364.F4P5X1"/>
<dbReference type="GO" id="GO:0031515">
    <property type="term" value="C:tRNA (m1A) methyltransferase complex"/>
    <property type="evidence" value="ECO:0000318"/>
    <property type="project" value="GO_Central"/>
</dbReference>
<dbReference type="GO" id="GO:0030488">
    <property type="term" value="P:tRNA methylation"/>
    <property type="evidence" value="ECO:0000318"/>
    <property type="project" value="GO_Central"/>
</dbReference>
<keyword evidence="6 9" id="KW-0949">S-adenosyl-L-methionine</keyword>
<proteinExistence type="inferred from homology"/>
<dbReference type="GeneID" id="18243599"/>
<dbReference type="EC" id="2.1.1.220" evidence="2 9"/>
<dbReference type="AlphaFoldDB" id="F4P5X1"/>
<dbReference type="FunCoup" id="F4P5X1">
    <property type="interactions" value="231"/>
</dbReference>
<comment type="similarity">
    <text evidence="9">Belongs to the class I-like SAM-binding methyltransferase superfamily. TRM61 family.</text>
</comment>
<dbReference type="FunFam" id="3.10.330.20:FF:000009">
    <property type="entry name" value="tRNA (adenine(58)-N(1))-methyltransferase catalytic subunit TRM61"/>
    <property type="match status" value="1"/>
</dbReference>
<dbReference type="PIRSF" id="PIRSF017269">
    <property type="entry name" value="GCD14"/>
    <property type="match status" value="1"/>
</dbReference>
<evidence type="ECO:0000259" key="11">
    <source>
        <dbReference type="Pfam" id="PF08704"/>
    </source>
</evidence>
<dbReference type="InterPro" id="IPR029063">
    <property type="entry name" value="SAM-dependent_MTases_sf"/>
</dbReference>
<dbReference type="InParanoid" id="F4P5X1"/>
<feature type="domain" description="tRNA (adenine(58)-N(1))-methyltransferase catalytic subunit TRM61 C-terminal" evidence="11">
    <location>
        <begin position="64"/>
        <end position="298"/>
    </location>
</feature>
<keyword evidence="7 9" id="KW-0819">tRNA processing</keyword>
<dbReference type="HOGENOM" id="CLU_025402_4_1_1"/>
<comment type="function">
    <text evidence="9">Catalytic subunit of tRNA (adenine-N(1)-)-methyltransferase, which catalyzes the formation of N(1)-methyladenine at position 58 (m1A58) in initiator methionyl-tRNA.</text>
</comment>
<comment type="subcellular location">
    <subcellularLocation>
        <location evidence="1 9">Nucleus</location>
    </subcellularLocation>
</comment>
<dbReference type="Gene3D" id="3.10.330.20">
    <property type="match status" value="1"/>
</dbReference>
<dbReference type="GO" id="GO:0160107">
    <property type="term" value="F:tRNA (adenine(58)-N1)-methyltransferase activity"/>
    <property type="evidence" value="ECO:0007669"/>
    <property type="project" value="UniProtKB-EC"/>
</dbReference>
<dbReference type="GO" id="GO:0005634">
    <property type="term" value="C:nucleus"/>
    <property type="evidence" value="ECO:0000318"/>
    <property type="project" value="GO_Central"/>
</dbReference>
<keyword evidence="13" id="KW-1185">Reference proteome</keyword>
<dbReference type="RefSeq" id="XP_006680181.1">
    <property type="nucleotide sequence ID" value="XM_006680118.1"/>
</dbReference>
<evidence type="ECO:0000256" key="4">
    <source>
        <dbReference type="ARBA" id="ARBA00022603"/>
    </source>
</evidence>
<feature type="binding site" evidence="10">
    <location>
        <position position="181"/>
    </location>
    <ligand>
        <name>S-adenosyl-L-methionine</name>
        <dbReference type="ChEBI" id="CHEBI:59789"/>
    </ligand>
</feature>
<dbReference type="OMA" id="RPDHRMI"/>
<gene>
    <name evidence="12" type="ORF">BATDEDRAFT_89745</name>
</gene>
<evidence type="ECO:0000256" key="10">
    <source>
        <dbReference type="PIRSR" id="PIRSR017269-1"/>
    </source>
</evidence>
<sequence length="317" mass="35701">MSFNTKNTTIQLGDTVIAYVNPENMKNIQITIDGKYQNRFGTFFHHDMIGKQWGCKLPTRTNTGFIYLLEPTPELWTLVLPHRTQILYQPDISLISSFLELRPGTKVIEAGTGSGSFSHSAARSVSPDGMVYSYEFHQERAEKAKSEFADHGLSHIITSSHRDVCKDGFGIEKQVTAVFLDLPSPWEALEHTKLTFDPTRVGRICCFSPCIEQVQRTCVELQRLGFHDIRMFECLVRPYDIQMVSNEALPLDKPTPKGSGKIYKRQLNMDGSTSENVVLASKPMPSVRGHTSFLTFALLLPVEKDISETDQVAHDSE</sequence>
<evidence type="ECO:0000313" key="13">
    <source>
        <dbReference type="Proteomes" id="UP000007241"/>
    </source>
</evidence>
<evidence type="ECO:0000256" key="6">
    <source>
        <dbReference type="ARBA" id="ARBA00022691"/>
    </source>
</evidence>
<name>F4P5X1_BATDJ</name>
<evidence type="ECO:0000256" key="5">
    <source>
        <dbReference type="ARBA" id="ARBA00022679"/>
    </source>
</evidence>
<dbReference type="EMBL" id="GL882886">
    <property type="protein sequence ID" value="EGF79502.1"/>
    <property type="molecule type" value="Genomic_DNA"/>
</dbReference>
<accession>F4P5X1</accession>
<dbReference type="FunFam" id="3.40.50.150:FF:000247">
    <property type="entry name" value="tRNA (adenine(58)-N(1))-methyltransferase catalytic subunit TRM61"/>
    <property type="match status" value="1"/>
</dbReference>
<dbReference type="PROSITE" id="PS51620">
    <property type="entry name" value="SAM_TRM61"/>
    <property type="match status" value="1"/>
</dbReference>
<evidence type="ECO:0000256" key="3">
    <source>
        <dbReference type="ARBA" id="ARBA00015963"/>
    </source>
</evidence>
<reference evidence="12 13" key="1">
    <citation type="submission" date="2009-12" db="EMBL/GenBank/DDBJ databases">
        <title>The draft genome of Batrachochytrium dendrobatidis.</title>
        <authorList>
            <consortium name="US DOE Joint Genome Institute (JGI-PGF)"/>
            <person name="Kuo A."/>
            <person name="Salamov A."/>
            <person name="Schmutz J."/>
            <person name="Lucas S."/>
            <person name="Pitluck S."/>
            <person name="Rosenblum E."/>
            <person name="Stajich J."/>
            <person name="Eisen M."/>
            <person name="Grigoriev I.V."/>
        </authorList>
    </citation>
    <scope>NUCLEOTIDE SEQUENCE [LARGE SCALE GENOMIC DNA]</scope>
    <source>
        <strain evidence="13">JAM81 / FGSC 10211</strain>
    </source>
</reference>
<evidence type="ECO:0000256" key="8">
    <source>
        <dbReference type="ARBA" id="ARBA00023242"/>
    </source>
</evidence>
<evidence type="ECO:0000256" key="1">
    <source>
        <dbReference type="ARBA" id="ARBA00004123"/>
    </source>
</evidence>
<keyword evidence="5 9" id="KW-0808">Transferase</keyword>
<evidence type="ECO:0000256" key="2">
    <source>
        <dbReference type="ARBA" id="ARBA00012796"/>
    </source>
</evidence>